<dbReference type="EMBL" id="CP144521">
    <property type="protein sequence ID" value="WWC68314.1"/>
    <property type="molecule type" value="Genomic_DNA"/>
</dbReference>
<dbReference type="GO" id="GO:0050661">
    <property type="term" value="F:NADP binding"/>
    <property type="evidence" value="ECO:0007669"/>
    <property type="project" value="InterPro"/>
</dbReference>
<reference evidence="6" key="1">
    <citation type="submission" date="2013-07" db="EMBL/GenBank/DDBJ databases">
        <authorList>
            <consortium name="The Broad Institute Genome Sequencing Platform"/>
            <person name="Cuomo C."/>
            <person name="Litvintseva A."/>
            <person name="Chen Y."/>
            <person name="Heitman J."/>
            <person name="Sun S."/>
            <person name="Springer D."/>
            <person name="Dromer F."/>
            <person name="Young S.K."/>
            <person name="Zeng Q."/>
            <person name="Gargeya S."/>
            <person name="Fitzgerald M."/>
            <person name="Abouelleil A."/>
            <person name="Alvarado L."/>
            <person name="Berlin A.M."/>
            <person name="Chapman S.B."/>
            <person name="Dewar J."/>
            <person name="Goldberg J."/>
            <person name="Griggs A."/>
            <person name="Gujja S."/>
            <person name="Hansen M."/>
            <person name="Howarth C."/>
            <person name="Imamovic A."/>
            <person name="Larimer J."/>
            <person name="McCowan C."/>
            <person name="Murphy C."/>
            <person name="Pearson M."/>
            <person name="Priest M."/>
            <person name="Roberts A."/>
            <person name="Saif S."/>
            <person name="Shea T."/>
            <person name="Sykes S."/>
            <person name="Wortman J."/>
            <person name="Nusbaum C."/>
            <person name="Birren B."/>
        </authorList>
    </citation>
    <scope>NUCLEOTIDE SEQUENCE</scope>
    <source>
        <strain evidence="6">CBS 10737</strain>
    </source>
</reference>
<keyword evidence="5" id="KW-0560">Oxidoreductase</keyword>
<accession>A0AAJ8MNR7</accession>
<evidence type="ECO:0008006" key="8">
    <source>
        <dbReference type="Google" id="ProtNLM"/>
    </source>
</evidence>
<dbReference type="RefSeq" id="XP_019007593.2">
    <property type="nucleotide sequence ID" value="XM_019159299.2"/>
</dbReference>
<dbReference type="AlphaFoldDB" id="A0AAJ8MNR7"/>
<evidence type="ECO:0000256" key="2">
    <source>
        <dbReference type="ARBA" id="ARBA00022630"/>
    </source>
</evidence>
<proteinExistence type="inferred from homology"/>
<reference evidence="6" key="2">
    <citation type="submission" date="2024-02" db="EMBL/GenBank/DDBJ databases">
        <title>Comparative genomics of Cryptococcus and Kwoniella reveals pathogenesis evolution and contrasting modes of karyotype evolution via chromosome fusion or intercentromeric recombination.</title>
        <authorList>
            <person name="Coelho M.A."/>
            <person name="David-Palma M."/>
            <person name="Shea T."/>
            <person name="Bowers K."/>
            <person name="McGinley-Smith S."/>
            <person name="Mohammad A.W."/>
            <person name="Gnirke A."/>
            <person name="Yurkov A.M."/>
            <person name="Nowrousian M."/>
            <person name="Sun S."/>
            <person name="Cuomo C.A."/>
            <person name="Heitman J."/>
        </authorList>
    </citation>
    <scope>NUCLEOTIDE SEQUENCE</scope>
    <source>
        <strain evidence="6">CBS 10737</strain>
    </source>
</reference>
<evidence type="ECO:0000256" key="3">
    <source>
        <dbReference type="ARBA" id="ARBA00022827"/>
    </source>
</evidence>
<gene>
    <name evidence="6" type="ORF">I206_102238</name>
</gene>
<dbReference type="KEGG" id="kpin:30175976"/>
<keyword evidence="7" id="KW-1185">Reference proteome</keyword>
<comment type="similarity">
    <text evidence="1">Belongs to the FMO family.</text>
</comment>
<evidence type="ECO:0000256" key="4">
    <source>
        <dbReference type="ARBA" id="ARBA00022857"/>
    </source>
</evidence>
<keyword evidence="4" id="KW-0521">NADP</keyword>
<dbReference type="GO" id="GO:0050660">
    <property type="term" value="F:flavin adenine dinucleotide binding"/>
    <property type="evidence" value="ECO:0007669"/>
    <property type="project" value="InterPro"/>
</dbReference>
<dbReference type="SUPFAM" id="SSF51905">
    <property type="entry name" value="FAD/NAD(P)-binding domain"/>
    <property type="match status" value="1"/>
</dbReference>
<evidence type="ECO:0000313" key="7">
    <source>
        <dbReference type="Proteomes" id="UP000094020"/>
    </source>
</evidence>
<keyword evidence="3" id="KW-0274">FAD</keyword>
<dbReference type="PRINTS" id="PR00370">
    <property type="entry name" value="FMOXYGENASE"/>
</dbReference>
<dbReference type="InterPro" id="IPR036188">
    <property type="entry name" value="FAD/NAD-bd_sf"/>
</dbReference>
<dbReference type="PANTHER" id="PTHR23023">
    <property type="entry name" value="DIMETHYLANILINE MONOOXYGENASE"/>
    <property type="match status" value="1"/>
</dbReference>
<dbReference type="Pfam" id="PF00743">
    <property type="entry name" value="FMO-like"/>
    <property type="match status" value="2"/>
</dbReference>
<dbReference type="GO" id="GO:0004499">
    <property type="term" value="F:N,N-dimethylaniline monooxygenase activity"/>
    <property type="evidence" value="ECO:0007669"/>
    <property type="project" value="InterPro"/>
</dbReference>
<name>A0AAJ8MNR7_9TREE</name>
<evidence type="ECO:0000256" key="5">
    <source>
        <dbReference type="ARBA" id="ARBA00023002"/>
    </source>
</evidence>
<organism evidence="6 7">
    <name type="scientific">Kwoniella pini CBS 10737</name>
    <dbReference type="NCBI Taxonomy" id="1296096"/>
    <lineage>
        <taxon>Eukaryota</taxon>
        <taxon>Fungi</taxon>
        <taxon>Dikarya</taxon>
        <taxon>Basidiomycota</taxon>
        <taxon>Agaricomycotina</taxon>
        <taxon>Tremellomycetes</taxon>
        <taxon>Tremellales</taxon>
        <taxon>Cryptococcaceae</taxon>
        <taxon>Kwoniella</taxon>
    </lineage>
</organism>
<dbReference type="Gene3D" id="3.50.50.60">
    <property type="entry name" value="FAD/NAD(P)-binding domain"/>
    <property type="match status" value="1"/>
</dbReference>
<dbReference type="InterPro" id="IPR000960">
    <property type="entry name" value="Flavin_mOase"/>
</dbReference>
<dbReference type="GeneID" id="30175976"/>
<sequence>MEGQDTKGKIAVIGLGISGLAALKNLLEQGFDVVGIDRNDYIGGLWQFTEDKKQVSVLKTTIANSSKQFGCFTDFPFSDDVPDYPTALDVAKNLQDYAKRFDLFQHIRLGVNISRIERSKDGQKWDIHLNEKGEVKSKIEKVSKVLVCTGPWERSHRPTYEGEANYEGIMLVGKEYKGPAEFRDKRVLIVGMANTACDIAVDLVGAAKEIYISHRSGTRIIPRMMDAPPFKNTLGVINDHITGRLSDGSVKLLGGIKRFSPHGVISDGEKETEVDVVIFCTGNYFDYSILSHEADPTKLGDSSEWDQAEHSNGLMYPRLYQTLFHPNFAESLAFLGPCRGFSFAVHSNADLASQAIAQVWKGNYTLPDTTERSEWCEKNYKASLGVIKNWRTFRTGHFSAGEFEYWLNTVAGTQVNEYLGWGRKGWTFWWNDREFYNLIVRGVNTPFLYRLFEGREGGRKKWDGARKEIWKANGKVPPEDR</sequence>
<keyword evidence="2" id="KW-0285">Flavoprotein</keyword>
<dbReference type="PIRSF" id="PIRSF000332">
    <property type="entry name" value="FMO"/>
    <property type="match status" value="1"/>
</dbReference>
<dbReference type="InterPro" id="IPR050346">
    <property type="entry name" value="FMO-like"/>
</dbReference>
<dbReference type="Proteomes" id="UP000094020">
    <property type="component" value="Chromosome 3"/>
</dbReference>
<evidence type="ECO:0000313" key="6">
    <source>
        <dbReference type="EMBL" id="WWC68314.1"/>
    </source>
</evidence>
<evidence type="ECO:0000256" key="1">
    <source>
        <dbReference type="ARBA" id="ARBA00009183"/>
    </source>
</evidence>
<dbReference type="InterPro" id="IPR020946">
    <property type="entry name" value="Flavin_mOase-like"/>
</dbReference>
<protein>
    <recommendedName>
        <fullName evidence="8">FAD/NAD(P)-binding domain-containing protein</fullName>
    </recommendedName>
</protein>